<evidence type="ECO:0000313" key="2">
    <source>
        <dbReference type="Proteomes" id="UP000475862"/>
    </source>
</evidence>
<reference evidence="1 2" key="1">
    <citation type="submission" date="2019-08" db="EMBL/GenBank/DDBJ databases">
        <title>The genome of the soybean aphid Biotype 1, its phylome, world population structure and adaptation to the North American continent.</title>
        <authorList>
            <person name="Giordano R."/>
            <person name="Donthu R.K."/>
            <person name="Hernandez A.G."/>
            <person name="Wright C.L."/>
            <person name="Zimin A.V."/>
        </authorList>
    </citation>
    <scope>NUCLEOTIDE SEQUENCE [LARGE SCALE GENOMIC DNA]</scope>
    <source>
        <tissue evidence="1">Whole aphids</tissue>
    </source>
</reference>
<evidence type="ECO:0000313" key="1">
    <source>
        <dbReference type="EMBL" id="KAE9522812.1"/>
    </source>
</evidence>
<protein>
    <submittedName>
        <fullName evidence="1">Uncharacterized protein</fullName>
    </submittedName>
</protein>
<name>A0A6G0SX21_APHGL</name>
<dbReference type="AlphaFoldDB" id="A0A6G0SX21"/>
<dbReference type="Proteomes" id="UP000475862">
    <property type="component" value="Unassembled WGS sequence"/>
</dbReference>
<gene>
    <name evidence="1" type="ORF">AGLY_016774</name>
</gene>
<proteinExistence type="predicted"/>
<dbReference type="EMBL" id="VYZN01000639">
    <property type="protein sequence ID" value="KAE9522812.1"/>
    <property type="molecule type" value="Genomic_DNA"/>
</dbReference>
<keyword evidence="2" id="KW-1185">Reference proteome</keyword>
<organism evidence="1 2">
    <name type="scientific">Aphis glycines</name>
    <name type="common">Soybean aphid</name>
    <dbReference type="NCBI Taxonomy" id="307491"/>
    <lineage>
        <taxon>Eukaryota</taxon>
        <taxon>Metazoa</taxon>
        <taxon>Ecdysozoa</taxon>
        <taxon>Arthropoda</taxon>
        <taxon>Hexapoda</taxon>
        <taxon>Insecta</taxon>
        <taxon>Pterygota</taxon>
        <taxon>Neoptera</taxon>
        <taxon>Paraneoptera</taxon>
        <taxon>Hemiptera</taxon>
        <taxon>Sternorrhyncha</taxon>
        <taxon>Aphidomorpha</taxon>
        <taxon>Aphidoidea</taxon>
        <taxon>Aphididae</taxon>
        <taxon>Aphidini</taxon>
        <taxon>Aphis</taxon>
        <taxon>Aphis</taxon>
    </lineage>
</organism>
<sequence length="204" mass="24042">MNYFTDAISINNLLININTLEITKFFDCCIDNKLCTNITVYIIIKTSSVLINNHLLFSPLTQAQPGTCHVVTVPKFHLIHWVSNMHTSIYQSHFQQTNYNERLLTMLKHRIRCLQVPENCYWLSILRSYKPYKGGRSPHRPIYVPPLKISVILFDNLQFSTLVWHCCLAFKHFSKPNSNLIYKVNFHTICVYKLYGVYRRLRNN</sequence>
<accession>A0A6G0SX21</accession>
<comment type="caution">
    <text evidence="1">The sequence shown here is derived from an EMBL/GenBank/DDBJ whole genome shotgun (WGS) entry which is preliminary data.</text>
</comment>